<dbReference type="Proteomes" id="UP000236370">
    <property type="component" value="Unassembled WGS sequence"/>
</dbReference>
<gene>
    <name evidence="1" type="ORF">CK820_G0035546</name>
</gene>
<feature type="non-terminal residue" evidence="1">
    <location>
        <position position="42"/>
    </location>
</feature>
<name>A0A2J8KVD6_PANTR</name>
<protein>
    <submittedName>
        <fullName evidence="1">EEA1 isoform 3</fullName>
    </submittedName>
</protein>
<dbReference type="AlphaFoldDB" id="A0A2J8KVD6"/>
<accession>A0A2J8KVD6</accession>
<comment type="caution">
    <text evidence="1">The sequence shown here is derived from an EMBL/GenBank/DDBJ whole genome shotgun (WGS) entry which is preliminary data.</text>
</comment>
<dbReference type="EMBL" id="NBAG03000334">
    <property type="protein sequence ID" value="PNI38993.1"/>
    <property type="molecule type" value="Genomic_DNA"/>
</dbReference>
<evidence type="ECO:0000313" key="1">
    <source>
        <dbReference type="EMBL" id="PNI38993.1"/>
    </source>
</evidence>
<sequence length="42" mass="5266">MKARRRSPSLTYRLKPKPNYCYQQKQQKLLKELIFRIIWTQL</sequence>
<reference evidence="1 2" key="1">
    <citation type="submission" date="2017-12" db="EMBL/GenBank/DDBJ databases">
        <title>High-resolution comparative analysis of great ape genomes.</title>
        <authorList>
            <person name="Pollen A."/>
            <person name="Hastie A."/>
            <person name="Hormozdiari F."/>
            <person name="Dougherty M."/>
            <person name="Liu R."/>
            <person name="Chaisson M."/>
            <person name="Hoppe E."/>
            <person name="Hill C."/>
            <person name="Pang A."/>
            <person name="Hillier L."/>
            <person name="Baker C."/>
            <person name="Armstrong J."/>
            <person name="Shendure J."/>
            <person name="Paten B."/>
            <person name="Wilson R."/>
            <person name="Chao H."/>
            <person name="Schneider V."/>
            <person name="Ventura M."/>
            <person name="Kronenberg Z."/>
            <person name="Murali S."/>
            <person name="Gordon D."/>
            <person name="Cantsilieris S."/>
            <person name="Munson K."/>
            <person name="Nelson B."/>
            <person name="Raja A."/>
            <person name="Underwood J."/>
            <person name="Diekhans M."/>
            <person name="Fiddes I."/>
            <person name="Haussler D."/>
            <person name="Eichler E."/>
        </authorList>
    </citation>
    <scope>NUCLEOTIDE SEQUENCE [LARGE SCALE GENOMIC DNA]</scope>
    <source>
        <strain evidence="1">Yerkes chimp pedigree #C0471</strain>
    </source>
</reference>
<evidence type="ECO:0000313" key="2">
    <source>
        <dbReference type="Proteomes" id="UP000236370"/>
    </source>
</evidence>
<proteinExistence type="predicted"/>
<organism evidence="1 2">
    <name type="scientific">Pan troglodytes</name>
    <name type="common">Chimpanzee</name>
    <dbReference type="NCBI Taxonomy" id="9598"/>
    <lineage>
        <taxon>Eukaryota</taxon>
        <taxon>Metazoa</taxon>
        <taxon>Chordata</taxon>
        <taxon>Craniata</taxon>
        <taxon>Vertebrata</taxon>
        <taxon>Euteleostomi</taxon>
        <taxon>Mammalia</taxon>
        <taxon>Eutheria</taxon>
        <taxon>Euarchontoglires</taxon>
        <taxon>Primates</taxon>
        <taxon>Haplorrhini</taxon>
        <taxon>Catarrhini</taxon>
        <taxon>Hominidae</taxon>
        <taxon>Pan</taxon>
    </lineage>
</organism>